<evidence type="ECO:0000313" key="2">
    <source>
        <dbReference type="EMBL" id="MFC7063806.1"/>
    </source>
</evidence>
<proteinExistence type="predicted"/>
<feature type="region of interest" description="Disordered" evidence="1">
    <location>
        <begin position="22"/>
        <end position="41"/>
    </location>
</feature>
<protein>
    <submittedName>
        <fullName evidence="2">Uncharacterized protein</fullName>
    </submittedName>
</protein>
<dbReference type="RefSeq" id="WP_390217651.1">
    <property type="nucleotide sequence ID" value="NZ_JBHSZV010000056.1"/>
</dbReference>
<dbReference type="EMBL" id="JBHSZV010000056">
    <property type="protein sequence ID" value="MFC7063806.1"/>
    <property type="molecule type" value="Genomic_DNA"/>
</dbReference>
<gene>
    <name evidence="2" type="ORF">ACFQIC_18570</name>
</gene>
<feature type="compositionally biased region" description="Basic and acidic residues" evidence="1">
    <location>
        <begin position="31"/>
        <end position="41"/>
    </location>
</feature>
<sequence length="41" mass="4671">MNVIIAILMVVAPALFLINWGKSGYDWGTTEEDRKKDEKCD</sequence>
<dbReference type="Proteomes" id="UP001596410">
    <property type="component" value="Unassembled WGS sequence"/>
</dbReference>
<organism evidence="2 3">
    <name type="scientific">Halobacillus seohaensis</name>
    <dbReference type="NCBI Taxonomy" id="447421"/>
    <lineage>
        <taxon>Bacteria</taxon>
        <taxon>Bacillati</taxon>
        <taxon>Bacillota</taxon>
        <taxon>Bacilli</taxon>
        <taxon>Bacillales</taxon>
        <taxon>Bacillaceae</taxon>
        <taxon>Halobacillus</taxon>
    </lineage>
</organism>
<reference evidence="3" key="1">
    <citation type="journal article" date="2019" name="Int. J. Syst. Evol. Microbiol.">
        <title>The Global Catalogue of Microorganisms (GCM) 10K type strain sequencing project: providing services to taxonomists for standard genome sequencing and annotation.</title>
        <authorList>
            <consortium name="The Broad Institute Genomics Platform"/>
            <consortium name="The Broad Institute Genome Sequencing Center for Infectious Disease"/>
            <person name="Wu L."/>
            <person name="Ma J."/>
        </authorList>
    </citation>
    <scope>NUCLEOTIDE SEQUENCE [LARGE SCALE GENOMIC DNA]</scope>
    <source>
        <strain evidence="3">CGMCC 4.1621</strain>
    </source>
</reference>
<keyword evidence="3" id="KW-1185">Reference proteome</keyword>
<evidence type="ECO:0000313" key="3">
    <source>
        <dbReference type="Proteomes" id="UP001596410"/>
    </source>
</evidence>
<accession>A0ABW2ES75</accession>
<comment type="caution">
    <text evidence="2">The sequence shown here is derived from an EMBL/GenBank/DDBJ whole genome shotgun (WGS) entry which is preliminary data.</text>
</comment>
<name>A0ABW2ES75_9BACI</name>
<evidence type="ECO:0000256" key="1">
    <source>
        <dbReference type="SAM" id="MobiDB-lite"/>
    </source>
</evidence>